<dbReference type="InterPro" id="IPR014721">
    <property type="entry name" value="Ribsml_uS5_D2-typ_fold_subgr"/>
</dbReference>
<dbReference type="InterPro" id="IPR019539">
    <property type="entry name" value="GalKase_N"/>
</dbReference>
<gene>
    <name evidence="5" type="ORF">TEA_007650</name>
</gene>
<dbReference type="PROSITE" id="PS00106">
    <property type="entry name" value="GALACTOKINASE"/>
    <property type="match status" value="1"/>
</dbReference>
<keyword evidence="2" id="KW-0067">ATP-binding</keyword>
<evidence type="ECO:0000256" key="2">
    <source>
        <dbReference type="ARBA" id="ARBA00022840"/>
    </source>
</evidence>
<dbReference type="Pfam" id="PF10509">
    <property type="entry name" value="GalKase_gal_bdg"/>
    <property type="match status" value="1"/>
</dbReference>
<protein>
    <recommendedName>
        <fullName evidence="4">Galactokinase N-terminal domain-containing protein</fullName>
    </recommendedName>
</protein>
<feature type="region of interest" description="Disordered" evidence="3">
    <location>
        <begin position="187"/>
        <end position="211"/>
    </location>
</feature>
<evidence type="ECO:0000259" key="4">
    <source>
        <dbReference type="Pfam" id="PF10509"/>
    </source>
</evidence>
<comment type="caution">
    <text evidence="5">The sequence shown here is derived from an EMBL/GenBank/DDBJ whole genome shotgun (WGS) entry which is preliminary data.</text>
</comment>
<keyword evidence="6" id="KW-1185">Reference proteome</keyword>
<dbReference type="PANTHER" id="PTHR10457">
    <property type="entry name" value="MEVALONATE KINASE/GALACTOKINASE"/>
    <property type="match status" value="1"/>
</dbReference>
<accession>A0A4S4D9Y8</accession>
<feature type="compositionally biased region" description="Polar residues" evidence="3">
    <location>
        <begin position="193"/>
        <end position="206"/>
    </location>
</feature>
<dbReference type="InterPro" id="IPR019741">
    <property type="entry name" value="Galactokinase_CS"/>
</dbReference>
<dbReference type="Gene3D" id="3.30.230.10">
    <property type="match status" value="1"/>
</dbReference>
<evidence type="ECO:0000313" key="6">
    <source>
        <dbReference type="Proteomes" id="UP000306102"/>
    </source>
</evidence>
<dbReference type="SUPFAM" id="SSF54211">
    <property type="entry name" value="Ribosomal protein S5 domain 2-like"/>
    <property type="match status" value="1"/>
</dbReference>
<reference evidence="5 6" key="1">
    <citation type="journal article" date="2018" name="Proc. Natl. Acad. Sci. U.S.A.">
        <title>Draft genome sequence of Camellia sinensis var. sinensis provides insights into the evolution of the tea genome and tea quality.</title>
        <authorList>
            <person name="Wei C."/>
            <person name="Yang H."/>
            <person name="Wang S."/>
            <person name="Zhao J."/>
            <person name="Liu C."/>
            <person name="Gao L."/>
            <person name="Xia E."/>
            <person name="Lu Y."/>
            <person name="Tai Y."/>
            <person name="She G."/>
            <person name="Sun J."/>
            <person name="Cao H."/>
            <person name="Tong W."/>
            <person name="Gao Q."/>
            <person name="Li Y."/>
            <person name="Deng W."/>
            <person name="Jiang X."/>
            <person name="Wang W."/>
            <person name="Chen Q."/>
            <person name="Zhang S."/>
            <person name="Li H."/>
            <person name="Wu J."/>
            <person name="Wang P."/>
            <person name="Li P."/>
            <person name="Shi C."/>
            <person name="Zheng F."/>
            <person name="Jian J."/>
            <person name="Huang B."/>
            <person name="Shan D."/>
            <person name="Shi M."/>
            <person name="Fang C."/>
            <person name="Yue Y."/>
            <person name="Li F."/>
            <person name="Li D."/>
            <person name="Wei S."/>
            <person name="Han B."/>
            <person name="Jiang C."/>
            <person name="Yin Y."/>
            <person name="Xia T."/>
            <person name="Zhang Z."/>
            <person name="Bennetzen J.L."/>
            <person name="Zhao S."/>
            <person name="Wan X."/>
        </authorList>
    </citation>
    <scope>NUCLEOTIDE SEQUENCE [LARGE SCALE GENOMIC DNA]</scope>
    <source>
        <strain evidence="6">cv. Shuchazao</strain>
        <tissue evidence="5">Leaf</tissue>
    </source>
</reference>
<dbReference type="GO" id="GO:0006012">
    <property type="term" value="P:galactose metabolic process"/>
    <property type="evidence" value="ECO:0007669"/>
    <property type="project" value="TreeGrafter"/>
</dbReference>
<dbReference type="EMBL" id="SDRB02011966">
    <property type="protein sequence ID" value="THF99330.1"/>
    <property type="molecule type" value="Genomic_DNA"/>
</dbReference>
<feature type="domain" description="Galactokinase N-terminal" evidence="4">
    <location>
        <begin position="38"/>
        <end position="86"/>
    </location>
</feature>
<name>A0A4S4D9Y8_CAMSN</name>
<dbReference type="AlphaFoldDB" id="A0A4S4D9Y8"/>
<organism evidence="5 6">
    <name type="scientific">Camellia sinensis var. sinensis</name>
    <name type="common">China tea</name>
    <dbReference type="NCBI Taxonomy" id="542762"/>
    <lineage>
        <taxon>Eukaryota</taxon>
        <taxon>Viridiplantae</taxon>
        <taxon>Streptophyta</taxon>
        <taxon>Embryophyta</taxon>
        <taxon>Tracheophyta</taxon>
        <taxon>Spermatophyta</taxon>
        <taxon>Magnoliopsida</taxon>
        <taxon>eudicotyledons</taxon>
        <taxon>Gunneridae</taxon>
        <taxon>Pentapetalae</taxon>
        <taxon>asterids</taxon>
        <taxon>Ericales</taxon>
        <taxon>Theaceae</taxon>
        <taxon>Camellia</taxon>
    </lineage>
</organism>
<evidence type="ECO:0000256" key="3">
    <source>
        <dbReference type="SAM" id="MobiDB-lite"/>
    </source>
</evidence>
<dbReference type="GO" id="GO:0005524">
    <property type="term" value="F:ATP binding"/>
    <property type="evidence" value="ECO:0007669"/>
    <property type="project" value="UniProtKB-KW"/>
</dbReference>
<proteinExistence type="predicted"/>
<dbReference type="GO" id="GO:0005829">
    <property type="term" value="C:cytosol"/>
    <property type="evidence" value="ECO:0007669"/>
    <property type="project" value="TreeGrafter"/>
</dbReference>
<dbReference type="PANTHER" id="PTHR10457:SF7">
    <property type="entry name" value="GALACTOKINASE-RELATED"/>
    <property type="match status" value="1"/>
</dbReference>
<sequence>MARHEELPIPVYSTLEPVYGDESQVEEAQLRFDRLKSKFLDVFGHPPQFYARSPGRVNLIGEHIDYEGYSVLPMAIRQDTIVAIRKNDAEKLLRIANVSDKYSLCTYPADPTQVEMMMGMLGIELGQFGMVTSQQVLKISPSISQISSILKRRRIGDELETLGLSLTPSSSAAVVGRVLNFWSSPEKLRPGTPSMNSEESGTTTLHESGGFGDQTKLLNLFT</sequence>
<dbReference type="STRING" id="542762.A0A4S4D9Y8"/>
<dbReference type="GO" id="GO:0004335">
    <property type="term" value="F:galactokinase activity"/>
    <property type="evidence" value="ECO:0007669"/>
    <property type="project" value="TreeGrafter"/>
</dbReference>
<dbReference type="InterPro" id="IPR020568">
    <property type="entry name" value="Ribosomal_Su5_D2-typ_SF"/>
</dbReference>
<dbReference type="Proteomes" id="UP000306102">
    <property type="component" value="Unassembled WGS sequence"/>
</dbReference>
<evidence type="ECO:0000313" key="5">
    <source>
        <dbReference type="EMBL" id="THF99330.1"/>
    </source>
</evidence>
<keyword evidence="1" id="KW-0547">Nucleotide-binding</keyword>
<evidence type="ECO:0000256" key="1">
    <source>
        <dbReference type="ARBA" id="ARBA00022741"/>
    </source>
</evidence>